<name>A0A8T0DV54_9TREM</name>
<dbReference type="GO" id="GO:0015293">
    <property type="term" value="F:symporter activity"/>
    <property type="evidence" value="ECO:0007669"/>
    <property type="project" value="TreeGrafter"/>
</dbReference>
<feature type="transmembrane region" description="Helical" evidence="11">
    <location>
        <begin position="499"/>
        <end position="528"/>
    </location>
</feature>
<evidence type="ECO:0000313" key="14">
    <source>
        <dbReference type="Proteomes" id="UP000699462"/>
    </source>
</evidence>
<keyword evidence="8" id="KW-0406">Ion transport</keyword>
<dbReference type="InterPro" id="IPR001734">
    <property type="entry name" value="Na/solute_symporter"/>
</dbReference>
<feature type="chain" id="PRO_5035894074" description="Solute carrier family 5 (Sodium-coupled monocarboxylate transporter), member 8/12" evidence="12">
    <location>
        <begin position="16"/>
        <end position="895"/>
    </location>
</feature>
<protein>
    <recommendedName>
        <fullName evidence="15">Solute carrier family 5 (Sodium-coupled monocarboxylate transporter), member 8/12</fullName>
    </recommendedName>
</protein>
<feature type="transmembrane region" description="Helical" evidence="11">
    <location>
        <begin position="187"/>
        <end position="212"/>
    </location>
</feature>
<sequence length="895" mass="97174">MIIYIALALYAPALAFSQVSGLPIWISVLSTGLVTTFYTALGGIRAVVWTDAIQLIILTTGLLLIVSVGVVRVGGMVQLWRVAYEGLRVQSFDADPNPFKRHTIWTLMIGGAGMILSIYATNQTQVQRYLACRDLRTARLSILLNIPLNALFLIVQLLSGLVSYVYFVGCDPISSGSVSKSDQILPYIIMVLFDGIPVIRGLFLSVIFAAAISTVSSGVNSLAAAILEDIVKPFLLVVRKREISEHATALLAVLFSIIVGLCTVGMSFVFMVMGPRVLQFAFSLFGAMGGPILAVFTLGMVIPCVNWQGALGGLICSLTVGLVLTVGGILHPNPSSVLPLSTENCTTDFNYSLVINVKNVDQPWNIFSLSYLYYTLVCLCAAILVAIPISAIFDFNSKHLVPGQLLAWQTRAFYRRLPSCFPKQWEEKTDGQKFHDPIVRKLNRLCCNEKWKLKEHSLSDNTAEALTLGNRRLTLFPIMSSVMASFLSAVSLMGTASEAYLYGIQFILMIVAYAIGFSVTAELFLPVFYKLHLVSAHEGGIRAVVWTDVVQLFILTMGLLLVVSVGVIKVGGLKQLLKVAHEGLRIGSFDADPNPFKRHTIWTLMIGGAGMVLSIYATNQTQVQRYLACRDLRTARLSILLNIPLNALFLIVQLLSGLVSYVYFVGCDPISSGSVSKSDQILPYIVMLLFDGIPVIRGLFLSVIFAAAISTVSSGVNSLATVLMEDIVGPFLLFVRKREISGHTRIIWTVLLSIIVGLCTVGMSFVFMVMGPQVLQFAFSLFGAMGGPILAVFTLGMVIPCVNWQGALSGLLCSLAVGLGLTVGGILHPIPINTLPLSKQNCTNGFNSSLMINVKSVDQSWNFFSLSYLYYTLVCVCVAILVAIPISAIFSESSS</sequence>
<keyword evidence="7" id="KW-0915">Sodium</keyword>
<feature type="transmembrane region" description="Helical" evidence="11">
    <location>
        <begin position="746"/>
        <end position="771"/>
    </location>
</feature>
<feature type="transmembrane region" description="Helical" evidence="11">
    <location>
        <begin position="309"/>
        <end position="330"/>
    </location>
</feature>
<feature type="transmembrane region" description="Helical" evidence="11">
    <location>
        <begin position="25"/>
        <end position="48"/>
    </location>
</feature>
<evidence type="ECO:0000256" key="3">
    <source>
        <dbReference type="ARBA" id="ARBA00022448"/>
    </source>
</evidence>
<feature type="transmembrane region" description="Helical" evidence="11">
    <location>
        <begin position="639"/>
        <end position="664"/>
    </location>
</feature>
<evidence type="ECO:0000256" key="11">
    <source>
        <dbReference type="SAM" id="Phobius"/>
    </source>
</evidence>
<feature type="transmembrane region" description="Helical" evidence="11">
    <location>
        <begin position="599"/>
        <end position="618"/>
    </location>
</feature>
<evidence type="ECO:0000256" key="5">
    <source>
        <dbReference type="ARBA" id="ARBA00022692"/>
    </source>
</evidence>
<evidence type="ECO:0000256" key="8">
    <source>
        <dbReference type="ARBA" id="ARBA00023065"/>
    </source>
</evidence>
<keyword evidence="4" id="KW-1003">Cell membrane</keyword>
<gene>
    <name evidence="13" type="ORF">P879_01512</name>
</gene>
<organism evidence="13 14">
    <name type="scientific">Paragonimus westermani</name>
    <dbReference type="NCBI Taxonomy" id="34504"/>
    <lineage>
        <taxon>Eukaryota</taxon>
        <taxon>Metazoa</taxon>
        <taxon>Spiralia</taxon>
        <taxon>Lophotrochozoa</taxon>
        <taxon>Platyhelminthes</taxon>
        <taxon>Trematoda</taxon>
        <taxon>Digenea</taxon>
        <taxon>Plagiorchiida</taxon>
        <taxon>Troglotremata</taxon>
        <taxon>Troglotrematidae</taxon>
        <taxon>Paragonimus</taxon>
    </lineage>
</organism>
<feature type="transmembrane region" description="Helical" evidence="11">
    <location>
        <begin position="473"/>
        <end position="493"/>
    </location>
</feature>
<dbReference type="Proteomes" id="UP000699462">
    <property type="component" value="Unassembled WGS sequence"/>
</dbReference>
<evidence type="ECO:0000256" key="9">
    <source>
        <dbReference type="ARBA" id="ARBA00023136"/>
    </source>
</evidence>
<feature type="transmembrane region" description="Helical" evidence="11">
    <location>
        <begin position="249"/>
        <end position="274"/>
    </location>
</feature>
<feature type="transmembrane region" description="Helical" evidence="11">
    <location>
        <begin position="103"/>
        <end position="121"/>
    </location>
</feature>
<feature type="transmembrane region" description="Helical" evidence="11">
    <location>
        <begin position="777"/>
        <end position="799"/>
    </location>
</feature>
<dbReference type="PANTHER" id="PTHR42985">
    <property type="entry name" value="SODIUM-COUPLED MONOCARBOXYLATE TRANSPORTER"/>
    <property type="match status" value="1"/>
</dbReference>
<proteinExistence type="inferred from homology"/>
<reference evidence="13 14" key="1">
    <citation type="submission" date="2019-07" db="EMBL/GenBank/DDBJ databases">
        <title>Annotation for the trematode Paragonimus westermani.</title>
        <authorList>
            <person name="Choi Y.-J."/>
        </authorList>
    </citation>
    <scope>NUCLEOTIDE SEQUENCE [LARGE SCALE GENOMIC DNA]</scope>
    <source>
        <strain evidence="13">180907_Pwestermani</strain>
    </source>
</reference>
<keyword evidence="9 11" id="KW-0472">Membrane</keyword>
<comment type="caution">
    <text evidence="13">The sequence shown here is derived from an EMBL/GenBank/DDBJ whole genome shotgun (WGS) entry which is preliminary data.</text>
</comment>
<feature type="transmembrane region" description="Helical" evidence="11">
    <location>
        <begin position="868"/>
        <end position="890"/>
    </location>
</feature>
<dbReference type="Pfam" id="PF00474">
    <property type="entry name" value="SSF"/>
    <property type="match status" value="3"/>
</dbReference>
<keyword evidence="3" id="KW-0813">Transport</keyword>
<dbReference type="OrthoDB" id="6132759at2759"/>
<feature type="transmembrane region" description="Helical" evidence="11">
    <location>
        <begin position="55"/>
        <end position="83"/>
    </location>
</feature>
<evidence type="ECO:0000256" key="7">
    <source>
        <dbReference type="ARBA" id="ARBA00023053"/>
    </source>
</evidence>
<keyword evidence="14" id="KW-1185">Reference proteome</keyword>
<dbReference type="InterPro" id="IPR051163">
    <property type="entry name" value="Sodium:Solute_Symporter_SSF"/>
</dbReference>
<feature type="transmembrane region" description="Helical" evidence="11">
    <location>
        <begin position="280"/>
        <end position="302"/>
    </location>
</feature>
<feature type="transmembrane region" description="Helical" evidence="11">
    <location>
        <begin position="549"/>
        <end position="568"/>
    </location>
</feature>
<dbReference type="PANTHER" id="PTHR42985:SF2">
    <property type="entry name" value="SODIUM-DEPENDENT MULTIVITAMIN TRANSPORTER"/>
    <property type="match status" value="1"/>
</dbReference>
<keyword evidence="12" id="KW-0732">Signal</keyword>
<keyword evidence="10" id="KW-0739">Sodium transport</keyword>
<keyword evidence="6 11" id="KW-1133">Transmembrane helix</keyword>
<dbReference type="PROSITE" id="PS50283">
    <property type="entry name" value="NA_SOLUT_SYMP_3"/>
    <property type="match status" value="3"/>
</dbReference>
<feature type="transmembrane region" description="Helical" evidence="11">
    <location>
        <begin position="371"/>
        <end position="393"/>
    </location>
</feature>
<evidence type="ECO:0000256" key="6">
    <source>
        <dbReference type="ARBA" id="ARBA00022989"/>
    </source>
</evidence>
<feature type="signal peptide" evidence="12">
    <location>
        <begin position="1"/>
        <end position="15"/>
    </location>
</feature>
<evidence type="ECO:0008006" key="15">
    <source>
        <dbReference type="Google" id="ProtNLM"/>
    </source>
</evidence>
<evidence type="ECO:0000256" key="1">
    <source>
        <dbReference type="ARBA" id="ARBA00004651"/>
    </source>
</evidence>
<dbReference type="InterPro" id="IPR038377">
    <property type="entry name" value="Na/Glc_symporter_sf"/>
</dbReference>
<accession>A0A8T0DV54</accession>
<comment type="similarity">
    <text evidence="2">Belongs to the sodium:solute symporter (SSF) (TC 2.A.21) family.</text>
</comment>
<dbReference type="NCBIfam" id="TIGR00813">
    <property type="entry name" value="sss"/>
    <property type="match status" value="1"/>
</dbReference>
<dbReference type="EMBL" id="JTDF01000772">
    <property type="protein sequence ID" value="KAF8570998.1"/>
    <property type="molecule type" value="Genomic_DNA"/>
</dbReference>
<evidence type="ECO:0000256" key="10">
    <source>
        <dbReference type="ARBA" id="ARBA00023201"/>
    </source>
</evidence>
<dbReference type="GO" id="GO:0006814">
    <property type="term" value="P:sodium ion transport"/>
    <property type="evidence" value="ECO:0007669"/>
    <property type="project" value="UniProtKB-KW"/>
</dbReference>
<keyword evidence="5 11" id="KW-0812">Transmembrane</keyword>
<dbReference type="Gene3D" id="1.20.1730.10">
    <property type="entry name" value="Sodium/glucose cotransporter"/>
    <property type="match status" value="3"/>
</dbReference>
<evidence type="ECO:0000256" key="2">
    <source>
        <dbReference type="ARBA" id="ARBA00006434"/>
    </source>
</evidence>
<feature type="transmembrane region" description="Helical" evidence="11">
    <location>
        <begin position="811"/>
        <end position="830"/>
    </location>
</feature>
<comment type="subcellular location">
    <subcellularLocation>
        <location evidence="1">Cell membrane</location>
        <topology evidence="1">Multi-pass membrane protein</topology>
    </subcellularLocation>
</comment>
<feature type="transmembrane region" description="Helical" evidence="11">
    <location>
        <begin position="142"/>
        <end position="167"/>
    </location>
</feature>
<dbReference type="GO" id="GO:0005886">
    <property type="term" value="C:plasma membrane"/>
    <property type="evidence" value="ECO:0007669"/>
    <property type="project" value="UniProtKB-SubCell"/>
</dbReference>
<dbReference type="AlphaFoldDB" id="A0A8T0DV54"/>
<evidence type="ECO:0000313" key="13">
    <source>
        <dbReference type="EMBL" id="KAF8570998.1"/>
    </source>
</evidence>
<evidence type="ECO:0000256" key="4">
    <source>
        <dbReference type="ARBA" id="ARBA00022475"/>
    </source>
</evidence>
<feature type="transmembrane region" description="Helical" evidence="11">
    <location>
        <begin position="684"/>
        <end position="709"/>
    </location>
</feature>
<evidence type="ECO:0000256" key="12">
    <source>
        <dbReference type="SAM" id="SignalP"/>
    </source>
</evidence>